<dbReference type="RefSeq" id="WP_353633987.1">
    <property type="nucleotide sequence ID" value="NZ_CP159204.1"/>
</dbReference>
<protein>
    <submittedName>
        <fullName evidence="2">HalX domain-containing protein</fullName>
    </submittedName>
</protein>
<proteinExistence type="predicted"/>
<dbReference type="KEGG" id="hanx:ABSL23_12690"/>
<evidence type="ECO:0000259" key="1">
    <source>
        <dbReference type="Pfam" id="PF08663"/>
    </source>
</evidence>
<dbReference type="InterPro" id="IPR013971">
    <property type="entry name" value="HalX_domain"/>
</dbReference>
<dbReference type="EMBL" id="CP159204">
    <property type="protein sequence ID" value="XCF16087.1"/>
    <property type="molecule type" value="Genomic_DNA"/>
</dbReference>
<dbReference type="AlphaFoldDB" id="A0AAU8CB11"/>
<dbReference type="Pfam" id="PF08663">
    <property type="entry name" value="HalX"/>
    <property type="match status" value="1"/>
</dbReference>
<gene>
    <name evidence="2" type="ORF">ABSL23_12690</name>
</gene>
<reference evidence="2" key="1">
    <citation type="submission" date="2024-06" db="EMBL/GenBank/DDBJ databases">
        <title>Genome Sequence of an extremely halophilic archaeon isolated from Permian era halite, Salado Formation, Carlsbad, New Mexico: Halobacterium sp. strain NMX12-1.</title>
        <authorList>
            <person name="Sotoa L."/>
            <person name="DasSarma P."/>
            <person name="Anton B.P."/>
            <person name="Vincze T."/>
            <person name="Verma I."/>
            <person name="Eralp B."/>
            <person name="Powers D.W."/>
            <person name="Dozier B.L."/>
            <person name="Roberts R.J."/>
            <person name="DasSarma S."/>
        </authorList>
    </citation>
    <scope>NUCLEOTIDE SEQUENCE</scope>
    <source>
        <strain evidence="2">NMX12-1</strain>
    </source>
</reference>
<organism evidence="2">
    <name type="scientific">Halobacterium sp. NMX12-1</name>
    <dbReference type="NCBI Taxonomy" id="3166650"/>
    <lineage>
        <taxon>Archaea</taxon>
        <taxon>Methanobacteriati</taxon>
        <taxon>Methanobacteriota</taxon>
        <taxon>Stenosarchaea group</taxon>
        <taxon>Halobacteria</taxon>
        <taxon>Halobacteriales</taxon>
        <taxon>Halobacteriaceae</taxon>
        <taxon>Halobacterium</taxon>
    </lineage>
</organism>
<feature type="domain" description="HalX" evidence="1">
    <location>
        <begin position="28"/>
        <end position="92"/>
    </location>
</feature>
<sequence length="95" mass="10684">MSTDTEPAGVVEDESFFRTLVEKLRGLSSFGDQSRQFFAVSRKIATLESEKRASELEDSDTYRQLVARREELDADLDDAVGGMDDDDLEAAFRDL</sequence>
<dbReference type="GeneID" id="91110020"/>
<evidence type="ECO:0000313" key="2">
    <source>
        <dbReference type="EMBL" id="XCF16087.1"/>
    </source>
</evidence>
<name>A0AAU8CB11_9EURY</name>
<accession>A0AAU8CB11</accession>